<keyword evidence="2" id="KW-1185">Reference proteome</keyword>
<organism evidence="1 2">
    <name type="scientific">Anabarilius grahami</name>
    <name type="common">Kanglang fish</name>
    <name type="synonym">Barilius grahami</name>
    <dbReference type="NCBI Taxonomy" id="495550"/>
    <lineage>
        <taxon>Eukaryota</taxon>
        <taxon>Metazoa</taxon>
        <taxon>Chordata</taxon>
        <taxon>Craniata</taxon>
        <taxon>Vertebrata</taxon>
        <taxon>Euteleostomi</taxon>
        <taxon>Actinopterygii</taxon>
        <taxon>Neopterygii</taxon>
        <taxon>Teleostei</taxon>
        <taxon>Ostariophysi</taxon>
        <taxon>Cypriniformes</taxon>
        <taxon>Xenocyprididae</taxon>
        <taxon>Xenocypridinae</taxon>
        <taxon>Xenocypridinae incertae sedis</taxon>
        <taxon>Anabarilius</taxon>
    </lineage>
</organism>
<evidence type="ECO:0000313" key="1">
    <source>
        <dbReference type="EMBL" id="ROK15713.1"/>
    </source>
</evidence>
<protein>
    <submittedName>
        <fullName evidence="1">Uncharacterized protein</fullName>
    </submittedName>
</protein>
<dbReference type="EMBL" id="RJVU01057857">
    <property type="protein sequence ID" value="ROK15713.1"/>
    <property type="molecule type" value="Genomic_DNA"/>
</dbReference>
<accession>A0A3N0XWS1</accession>
<reference evidence="1 2" key="1">
    <citation type="submission" date="2018-10" db="EMBL/GenBank/DDBJ databases">
        <title>Genome assembly for a Yunnan-Guizhou Plateau 3E fish, Anabarilius grahami (Regan), and its evolutionary and genetic applications.</title>
        <authorList>
            <person name="Jiang W."/>
        </authorList>
    </citation>
    <scope>NUCLEOTIDE SEQUENCE [LARGE SCALE GENOMIC DNA]</scope>
    <source>
        <strain evidence="1">AG-KIZ</strain>
        <tissue evidence="1">Muscle</tissue>
    </source>
</reference>
<comment type="caution">
    <text evidence="1">The sequence shown here is derived from an EMBL/GenBank/DDBJ whole genome shotgun (WGS) entry which is preliminary data.</text>
</comment>
<dbReference type="AlphaFoldDB" id="A0A3N0XWS1"/>
<evidence type="ECO:0000313" key="2">
    <source>
        <dbReference type="Proteomes" id="UP000281406"/>
    </source>
</evidence>
<proteinExistence type="predicted"/>
<dbReference type="Proteomes" id="UP000281406">
    <property type="component" value="Unassembled WGS sequence"/>
</dbReference>
<name>A0A3N0XWS1_ANAGA</name>
<gene>
    <name evidence="1" type="ORF">DPX16_10017</name>
</gene>
<sequence length="71" mass="8526">MEQKQLNFAIRFQAFLLRCCRLEKLETDDWNTHTQTGWNTRRNGDDGDRSYRCLNFSLLIYEQLHMVLTLG</sequence>